<evidence type="ECO:0000256" key="4">
    <source>
        <dbReference type="ARBA" id="ARBA00022989"/>
    </source>
</evidence>
<feature type="transmembrane region" description="Helical" evidence="6">
    <location>
        <begin position="171"/>
        <end position="190"/>
    </location>
</feature>
<evidence type="ECO:0000313" key="8">
    <source>
        <dbReference type="Proteomes" id="UP000192731"/>
    </source>
</evidence>
<evidence type="ECO:0000256" key="3">
    <source>
        <dbReference type="ARBA" id="ARBA00022692"/>
    </source>
</evidence>
<keyword evidence="8" id="KW-1185">Reference proteome</keyword>
<dbReference type="Proteomes" id="UP000192731">
    <property type="component" value="Unassembled WGS sequence"/>
</dbReference>
<dbReference type="Pfam" id="PF02653">
    <property type="entry name" value="BPD_transp_2"/>
    <property type="match status" value="1"/>
</dbReference>
<dbReference type="PANTHER" id="PTHR30482">
    <property type="entry name" value="HIGH-AFFINITY BRANCHED-CHAIN AMINO ACID TRANSPORT SYSTEM PERMEASE"/>
    <property type="match status" value="1"/>
</dbReference>
<dbReference type="RefSeq" id="WP_084053415.1">
    <property type="nucleotide sequence ID" value="NZ_FWWT01000019.1"/>
</dbReference>
<accession>A0A1W1VED3</accession>
<dbReference type="AlphaFoldDB" id="A0A1W1VED3"/>
<evidence type="ECO:0000256" key="2">
    <source>
        <dbReference type="ARBA" id="ARBA00022475"/>
    </source>
</evidence>
<gene>
    <name evidence="7" type="ORF">SAMN00017405_2229</name>
</gene>
<dbReference type="GO" id="GO:0015658">
    <property type="term" value="F:branched-chain amino acid transmembrane transporter activity"/>
    <property type="evidence" value="ECO:0007669"/>
    <property type="project" value="InterPro"/>
</dbReference>
<dbReference type="InterPro" id="IPR001851">
    <property type="entry name" value="ABC_transp_permease"/>
</dbReference>
<dbReference type="PANTHER" id="PTHR30482:SF10">
    <property type="entry name" value="HIGH-AFFINITY BRANCHED-CHAIN AMINO ACID TRANSPORT PROTEIN BRAE"/>
    <property type="match status" value="1"/>
</dbReference>
<feature type="transmembrane region" description="Helical" evidence="6">
    <location>
        <begin position="119"/>
        <end position="136"/>
    </location>
</feature>
<reference evidence="7 8" key="1">
    <citation type="submission" date="2017-04" db="EMBL/GenBank/DDBJ databases">
        <authorList>
            <person name="Afonso C.L."/>
            <person name="Miller P.J."/>
            <person name="Scott M.A."/>
            <person name="Spackman E."/>
            <person name="Goraichik I."/>
            <person name="Dimitrov K.M."/>
            <person name="Suarez D.L."/>
            <person name="Swayne D.E."/>
        </authorList>
    </citation>
    <scope>NUCLEOTIDE SEQUENCE [LARGE SCALE GENOMIC DNA]</scope>
    <source>
        <strain evidence="7 8">DSM 11270</strain>
    </source>
</reference>
<feature type="transmembrane region" description="Helical" evidence="6">
    <location>
        <begin position="142"/>
        <end position="164"/>
    </location>
</feature>
<feature type="transmembrane region" description="Helical" evidence="6">
    <location>
        <begin position="355"/>
        <end position="374"/>
    </location>
</feature>
<feature type="transmembrane region" description="Helical" evidence="6">
    <location>
        <begin position="282"/>
        <end position="304"/>
    </location>
</feature>
<dbReference type="InterPro" id="IPR043428">
    <property type="entry name" value="LivM-like"/>
</dbReference>
<dbReference type="GO" id="GO:0005886">
    <property type="term" value="C:plasma membrane"/>
    <property type="evidence" value="ECO:0007669"/>
    <property type="project" value="UniProtKB-SubCell"/>
</dbReference>
<dbReference type="STRING" id="656914.SAMN00017405_2229"/>
<dbReference type="EMBL" id="FWWT01000019">
    <property type="protein sequence ID" value="SMB91685.1"/>
    <property type="molecule type" value="Genomic_DNA"/>
</dbReference>
<evidence type="ECO:0000256" key="5">
    <source>
        <dbReference type="ARBA" id="ARBA00023136"/>
    </source>
</evidence>
<evidence type="ECO:0000256" key="6">
    <source>
        <dbReference type="SAM" id="Phobius"/>
    </source>
</evidence>
<keyword evidence="3 6" id="KW-0812">Transmembrane</keyword>
<organism evidence="7 8">
    <name type="scientific">Desulfonispora thiosulfatigenes DSM 11270</name>
    <dbReference type="NCBI Taxonomy" id="656914"/>
    <lineage>
        <taxon>Bacteria</taxon>
        <taxon>Bacillati</taxon>
        <taxon>Bacillota</taxon>
        <taxon>Clostridia</taxon>
        <taxon>Eubacteriales</taxon>
        <taxon>Peptococcaceae</taxon>
        <taxon>Desulfonispora</taxon>
    </lineage>
</organism>
<feature type="transmembrane region" description="Helical" evidence="6">
    <location>
        <begin position="210"/>
        <end position="226"/>
    </location>
</feature>
<keyword evidence="4 6" id="KW-1133">Transmembrane helix</keyword>
<feature type="transmembrane region" description="Helical" evidence="6">
    <location>
        <begin position="90"/>
        <end position="112"/>
    </location>
</feature>
<evidence type="ECO:0000313" key="7">
    <source>
        <dbReference type="EMBL" id="SMB91685.1"/>
    </source>
</evidence>
<feature type="transmembrane region" description="Helical" evidence="6">
    <location>
        <begin position="31"/>
        <end position="48"/>
    </location>
</feature>
<keyword evidence="2" id="KW-1003">Cell membrane</keyword>
<feature type="transmembrane region" description="Helical" evidence="6">
    <location>
        <begin position="233"/>
        <end position="251"/>
    </location>
</feature>
<dbReference type="CDD" id="cd06581">
    <property type="entry name" value="TM_PBP1_LivM_like"/>
    <property type="match status" value="1"/>
</dbReference>
<proteinExistence type="predicted"/>
<dbReference type="OrthoDB" id="9789927at2"/>
<name>A0A1W1VED3_DESTI</name>
<feature type="transmembrane region" description="Helical" evidence="6">
    <location>
        <begin position="7"/>
        <end position="25"/>
    </location>
</feature>
<keyword evidence="5 6" id="KW-0472">Membrane</keyword>
<evidence type="ECO:0000256" key="1">
    <source>
        <dbReference type="ARBA" id="ARBA00004651"/>
    </source>
</evidence>
<sequence>MNIKMKHIISITLMEIVAYVLLLSIIVVEDYLISAFLVLATTIGFSMFKKKQANSYEKIKNLFEDNKIFSYIVLFILVCTFPILQAHNPYWIQVAIMVCLYIMMSLGLNVMVGNTGLTCLGYAAFYAIGAYTYGILASRFGLSFWLCIPISALFVMAFGFLLGLPALRVKGHYLALVTIAFGLVVYQLTINLENLTGGANGLMNIPAPSIGGYSFNSPLNLGFINLPFHANYFYLSLVFVAIAILVVNRLSHSLTGLTLNAIREDQLAAQCYGVDLTKNKLWAFAFGAIFGGVAGTIYAGMVGFIAPENFTYHHSILILSMILLGGIDSIPGVILGAIILTIVPEKFRAFADYRMMFYGLTIVLILLFKNDGLIPARTRKFTSKWKSRPQGQKNHLTIYKVGK</sequence>
<feature type="transmembrane region" description="Helical" evidence="6">
    <location>
        <begin position="68"/>
        <end position="84"/>
    </location>
</feature>
<comment type="subcellular location">
    <subcellularLocation>
        <location evidence="1">Cell membrane</location>
        <topology evidence="1">Multi-pass membrane protein</topology>
    </subcellularLocation>
</comment>
<protein>
    <submittedName>
        <fullName evidence="7">Amino acid/amide ABC transporter membrane protein 2, HAAT family</fullName>
    </submittedName>
</protein>
<feature type="transmembrane region" description="Helical" evidence="6">
    <location>
        <begin position="316"/>
        <end position="343"/>
    </location>
</feature>